<evidence type="ECO:0000313" key="2">
    <source>
        <dbReference type="Proteomes" id="UP000265520"/>
    </source>
</evidence>
<dbReference type="AlphaFoldDB" id="A0A392TF78"/>
<keyword evidence="2" id="KW-1185">Reference proteome</keyword>
<reference evidence="1 2" key="1">
    <citation type="journal article" date="2018" name="Front. Plant Sci.">
        <title>Red Clover (Trifolium pratense) and Zigzag Clover (T. medium) - A Picture of Genomic Similarities and Differences.</title>
        <authorList>
            <person name="Dluhosova J."/>
            <person name="Istvanek J."/>
            <person name="Nedelnik J."/>
            <person name="Repkova J."/>
        </authorList>
    </citation>
    <scope>NUCLEOTIDE SEQUENCE [LARGE SCALE GENOMIC DNA]</scope>
    <source>
        <strain evidence="2">cv. 10/8</strain>
        <tissue evidence="1">Leaf</tissue>
    </source>
</reference>
<proteinExistence type="predicted"/>
<sequence>MQALWDASVSKNFKIPHLPMFDDKTYSLERLMVVGTQLAIIGAFEHLKCKLLSGTLKDAALRWY</sequence>
<feature type="non-terminal residue" evidence="1">
    <location>
        <position position="64"/>
    </location>
</feature>
<evidence type="ECO:0000313" key="1">
    <source>
        <dbReference type="EMBL" id="MCI59254.1"/>
    </source>
</evidence>
<dbReference type="Proteomes" id="UP000265520">
    <property type="component" value="Unassembled WGS sequence"/>
</dbReference>
<protein>
    <submittedName>
        <fullName evidence="1">Uncharacterized protein</fullName>
    </submittedName>
</protein>
<dbReference type="EMBL" id="LXQA010560026">
    <property type="protein sequence ID" value="MCI59254.1"/>
    <property type="molecule type" value="Genomic_DNA"/>
</dbReference>
<accession>A0A392TF78</accession>
<organism evidence="1 2">
    <name type="scientific">Trifolium medium</name>
    <dbReference type="NCBI Taxonomy" id="97028"/>
    <lineage>
        <taxon>Eukaryota</taxon>
        <taxon>Viridiplantae</taxon>
        <taxon>Streptophyta</taxon>
        <taxon>Embryophyta</taxon>
        <taxon>Tracheophyta</taxon>
        <taxon>Spermatophyta</taxon>
        <taxon>Magnoliopsida</taxon>
        <taxon>eudicotyledons</taxon>
        <taxon>Gunneridae</taxon>
        <taxon>Pentapetalae</taxon>
        <taxon>rosids</taxon>
        <taxon>fabids</taxon>
        <taxon>Fabales</taxon>
        <taxon>Fabaceae</taxon>
        <taxon>Papilionoideae</taxon>
        <taxon>50 kb inversion clade</taxon>
        <taxon>NPAAA clade</taxon>
        <taxon>Hologalegina</taxon>
        <taxon>IRL clade</taxon>
        <taxon>Trifolieae</taxon>
        <taxon>Trifolium</taxon>
    </lineage>
</organism>
<comment type="caution">
    <text evidence="1">The sequence shown here is derived from an EMBL/GenBank/DDBJ whole genome shotgun (WGS) entry which is preliminary data.</text>
</comment>
<name>A0A392TF78_9FABA</name>